<dbReference type="Pfam" id="PF00079">
    <property type="entry name" value="Serpin"/>
    <property type="match status" value="1"/>
</dbReference>
<dbReference type="Gene3D" id="3.30.497.10">
    <property type="entry name" value="Antithrombin, subunit I, domain 2"/>
    <property type="match status" value="1"/>
</dbReference>
<dbReference type="PROSITE" id="PS51192">
    <property type="entry name" value="HELICASE_ATP_BIND_1"/>
    <property type="match status" value="1"/>
</dbReference>
<comment type="similarity">
    <text evidence="9">Belongs to the DEAD box helicase family. DDX24/MAK5 subfamily.</text>
</comment>
<feature type="compositionally biased region" description="Basic and acidic residues" evidence="17">
    <location>
        <begin position="499"/>
        <end position="508"/>
    </location>
</feature>
<dbReference type="CDD" id="cd02055">
    <property type="entry name" value="serpinA10_PZI"/>
    <property type="match status" value="1"/>
</dbReference>
<evidence type="ECO:0000256" key="14">
    <source>
        <dbReference type="RuleBase" id="RU000411"/>
    </source>
</evidence>
<dbReference type="InterPro" id="IPR023795">
    <property type="entry name" value="Serpin_CS"/>
</dbReference>
<dbReference type="PROSITE" id="PS51194">
    <property type="entry name" value="HELICASE_CTER"/>
    <property type="match status" value="1"/>
</dbReference>
<feature type="region of interest" description="Disordered" evidence="17">
    <location>
        <begin position="1267"/>
        <end position="1292"/>
    </location>
</feature>
<dbReference type="GO" id="GO:0003724">
    <property type="term" value="F:RNA helicase activity"/>
    <property type="evidence" value="ECO:0007669"/>
    <property type="project" value="UniProtKB-EC"/>
</dbReference>
<dbReference type="FunFam" id="3.40.50.300:FF:001059">
    <property type="entry name" value="ATP-dependent RNA helicase DDX24"/>
    <property type="match status" value="1"/>
</dbReference>
<dbReference type="SMART" id="SM00093">
    <property type="entry name" value="SERPIN"/>
    <property type="match status" value="1"/>
</dbReference>
<evidence type="ECO:0000256" key="2">
    <source>
        <dbReference type="ARBA" id="ARBA00022553"/>
    </source>
</evidence>
<evidence type="ECO:0000256" key="12">
    <source>
        <dbReference type="ARBA" id="ARBA00064166"/>
    </source>
</evidence>
<keyword evidence="5 15" id="KW-0347">Helicase</keyword>
<comment type="subcellular location">
    <subcellularLocation>
        <location evidence="1">Nucleus</location>
    </subcellularLocation>
</comment>
<dbReference type="CDD" id="cd18787">
    <property type="entry name" value="SF2_C_DEAD"/>
    <property type="match status" value="1"/>
</dbReference>
<evidence type="ECO:0000313" key="22">
    <source>
        <dbReference type="Proteomes" id="UP001497482"/>
    </source>
</evidence>
<dbReference type="InterPro" id="IPR000629">
    <property type="entry name" value="RNA-helicase_DEAD-box_CS"/>
</dbReference>
<dbReference type="GO" id="GO:0005634">
    <property type="term" value="C:nucleus"/>
    <property type="evidence" value="ECO:0007669"/>
    <property type="project" value="UniProtKB-SubCell"/>
</dbReference>
<dbReference type="GO" id="GO:0004867">
    <property type="term" value="F:serine-type endopeptidase inhibitor activity"/>
    <property type="evidence" value="ECO:0007669"/>
    <property type="project" value="InterPro"/>
</dbReference>
<feature type="short sequence motif" description="Q motif" evidence="13">
    <location>
        <begin position="595"/>
        <end position="623"/>
    </location>
</feature>
<keyword evidence="22" id="KW-1185">Reference proteome</keyword>
<evidence type="ECO:0000256" key="3">
    <source>
        <dbReference type="ARBA" id="ARBA00022741"/>
    </source>
</evidence>
<comment type="catalytic activity">
    <reaction evidence="10 15">
        <text>ATP + H2O = ADP + phosphate + H(+)</text>
        <dbReference type="Rhea" id="RHEA:13065"/>
        <dbReference type="ChEBI" id="CHEBI:15377"/>
        <dbReference type="ChEBI" id="CHEBI:15378"/>
        <dbReference type="ChEBI" id="CHEBI:30616"/>
        <dbReference type="ChEBI" id="CHEBI:43474"/>
        <dbReference type="ChEBI" id="CHEBI:456216"/>
        <dbReference type="EC" id="3.6.4.13"/>
    </reaction>
</comment>
<organism evidence="21 22">
    <name type="scientific">Knipowitschia caucasica</name>
    <name type="common">Caucasian dwarf goby</name>
    <name type="synonym">Pomatoschistus caucasicus</name>
    <dbReference type="NCBI Taxonomy" id="637954"/>
    <lineage>
        <taxon>Eukaryota</taxon>
        <taxon>Metazoa</taxon>
        <taxon>Chordata</taxon>
        <taxon>Craniata</taxon>
        <taxon>Vertebrata</taxon>
        <taxon>Euteleostomi</taxon>
        <taxon>Actinopterygii</taxon>
        <taxon>Neopterygii</taxon>
        <taxon>Teleostei</taxon>
        <taxon>Neoteleostei</taxon>
        <taxon>Acanthomorphata</taxon>
        <taxon>Gobiaria</taxon>
        <taxon>Gobiiformes</taxon>
        <taxon>Gobioidei</taxon>
        <taxon>Gobiidae</taxon>
        <taxon>Gobiinae</taxon>
        <taxon>Knipowitschia</taxon>
    </lineage>
</organism>
<keyword evidence="6 15" id="KW-0067">ATP-binding</keyword>
<dbReference type="FunFam" id="3.30.497.10:FF:000001">
    <property type="entry name" value="Serine protease inhibitor"/>
    <property type="match status" value="1"/>
</dbReference>
<evidence type="ECO:0000256" key="13">
    <source>
        <dbReference type="PROSITE-ProRule" id="PRU00552"/>
    </source>
</evidence>
<evidence type="ECO:0000256" key="15">
    <source>
        <dbReference type="RuleBase" id="RU365068"/>
    </source>
</evidence>
<evidence type="ECO:0000256" key="5">
    <source>
        <dbReference type="ARBA" id="ARBA00022806"/>
    </source>
</evidence>
<evidence type="ECO:0000256" key="9">
    <source>
        <dbReference type="ARBA" id="ARBA00038457"/>
    </source>
</evidence>
<dbReference type="GO" id="GO:0003723">
    <property type="term" value="F:RNA binding"/>
    <property type="evidence" value="ECO:0007669"/>
    <property type="project" value="UniProtKB-UniRule"/>
</dbReference>
<dbReference type="GO" id="GO:0005524">
    <property type="term" value="F:ATP binding"/>
    <property type="evidence" value="ECO:0007669"/>
    <property type="project" value="UniProtKB-UniRule"/>
</dbReference>
<dbReference type="Gene3D" id="2.30.39.10">
    <property type="entry name" value="Alpha-1-antitrypsin, domain 1"/>
    <property type="match status" value="1"/>
</dbReference>
<accession>A0AAV2JDW6</accession>
<evidence type="ECO:0000256" key="17">
    <source>
        <dbReference type="SAM" id="MobiDB-lite"/>
    </source>
</evidence>
<comment type="function">
    <text evidence="11">ATP-dependent RNA helicase that plays a role in various aspects of RNA metabolism including pre-mRNA splicing and is thereby involved in different biological processes such as cell cycle regulation or innate immunity. Plays an inhibitory role in TP53 transcriptional activity and subsequently in TP53 controlled cell growth arrest and senescence by inhibiting its EP300 mediated acetylation. Negatively regulates cytosolic RNA-mediated innate immune signaling at least in part by affecting RIPK1/IRF7 interactions. Alternatively, possesses antiviral activity by recognizing gammaherpesvirus transcripts in the context of lytic reactivation. Plays an essential role in cell cycle regulation in vascular smooth muscle cells by interacting with and regulating FANCA (Fanconi anemia complementation group A) mRNA.</text>
</comment>
<feature type="compositionally biased region" description="Basic and acidic residues" evidence="17">
    <location>
        <begin position="665"/>
        <end position="674"/>
    </location>
</feature>
<evidence type="ECO:0000259" key="18">
    <source>
        <dbReference type="PROSITE" id="PS51192"/>
    </source>
</evidence>
<dbReference type="InterPro" id="IPR011545">
    <property type="entry name" value="DEAD/DEAH_box_helicase_dom"/>
</dbReference>
<dbReference type="SMART" id="SM00490">
    <property type="entry name" value="HELICc"/>
    <property type="match status" value="1"/>
</dbReference>
<dbReference type="Pfam" id="PF00271">
    <property type="entry name" value="Helicase_C"/>
    <property type="match status" value="1"/>
</dbReference>
<dbReference type="PROSITE" id="PS00284">
    <property type="entry name" value="SERPIN"/>
    <property type="match status" value="1"/>
</dbReference>
<dbReference type="PANTHER" id="PTHR24031">
    <property type="entry name" value="RNA HELICASE"/>
    <property type="match status" value="1"/>
</dbReference>
<dbReference type="InterPro" id="IPR042178">
    <property type="entry name" value="Serpin_sf_1"/>
</dbReference>
<feature type="domain" description="Helicase C-terminal" evidence="19">
    <location>
        <begin position="990"/>
        <end position="1151"/>
    </location>
</feature>
<evidence type="ECO:0000256" key="10">
    <source>
        <dbReference type="ARBA" id="ARBA00047984"/>
    </source>
</evidence>
<evidence type="ECO:0000259" key="19">
    <source>
        <dbReference type="PROSITE" id="PS51194"/>
    </source>
</evidence>
<dbReference type="CDD" id="cd17946">
    <property type="entry name" value="DEADc_DDX24"/>
    <property type="match status" value="1"/>
</dbReference>
<dbReference type="SUPFAM" id="SSF52540">
    <property type="entry name" value="P-loop containing nucleoside triphosphate hydrolases"/>
    <property type="match status" value="2"/>
</dbReference>
<dbReference type="InterPro" id="IPR027417">
    <property type="entry name" value="P-loop_NTPase"/>
</dbReference>
<dbReference type="Gene3D" id="3.40.50.300">
    <property type="entry name" value="P-loop containing nucleotide triphosphate hydrolases"/>
    <property type="match status" value="3"/>
</dbReference>
<reference evidence="21 22" key="1">
    <citation type="submission" date="2024-04" db="EMBL/GenBank/DDBJ databases">
        <authorList>
            <person name="Waldvogel A.-M."/>
            <person name="Schoenle A."/>
        </authorList>
    </citation>
    <scope>NUCLEOTIDE SEQUENCE [LARGE SCALE GENOMIC DNA]</scope>
</reference>
<feature type="compositionally biased region" description="Basic residues" evidence="17">
    <location>
        <begin position="523"/>
        <end position="535"/>
    </location>
</feature>
<evidence type="ECO:0000256" key="8">
    <source>
        <dbReference type="ARBA" id="ARBA00023242"/>
    </source>
</evidence>
<feature type="compositionally biased region" description="Polar residues" evidence="17">
    <location>
        <begin position="549"/>
        <end position="558"/>
    </location>
</feature>
<evidence type="ECO:0000259" key="20">
    <source>
        <dbReference type="PROSITE" id="PS51195"/>
    </source>
</evidence>
<feature type="compositionally biased region" description="Basic residues" evidence="17">
    <location>
        <begin position="567"/>
        <end position="576"/>
    </location>
</feature>
<keyword evidence="8" id="KW-0539">Nucleus</keyword>
<feature type="domain" description="Helicase ATP-binding" evidence="18">
    <location>
        <begin position="627"/>
        <end position="958"/>
    </location>
</feature>
<dbReference type="SUPFAM" id="SSF56574">
    <property type="entry name" value="Serpins"/>
    <property type="match status" value="1"/>
</dbReference>
<dbReference type="InterPro" id="IPR042185">
    <property type="entry name" value="Serpin_sf_2"/>
</dbReference>
<dbReference type="EMBL" id="OZ035834">
    <property type="protein sequence ID" value="CAL1575833.1"/>
    <property type="molecule type" value="Genomic_DNA"/>
</dbReference>
<keyword evidence="7 15" id="KW-0694">RNA-binding</keyword>
<dbReference type="InterPro" id="IPR001650">
    <property type="entry name" value="Helicase_C-like"/>
</dbReference>
<dbReference type="GO" id="GO:0007596">
    <property type="term" value="P:blood coagulation"/>
    <property type="evidence" value="ECO:0007669"/>
    <property type="project" value="InterPro"/>
</dbReference>
<sequence length="1292" mass="146544">MDFAMNLYRRISSHHDQNVFFSPLSISSSFAALLMATDGVTRLEILKGLNLQQLDKVNQPEAIPLLFQLLHENITQNGSLELDQDMAMFVSADLDLEKPFEEQMGKYFEAEIKTINFSNTEQSVAYINDYIKNKTKERVMDMISTLDAETQLMLINTIFFRGDWSSPFNPNHTKTEAFYIDNYKMVDVQMMFKEAKFFMGHDKTLGAKVLKLPYNHGVSMLILLPNKAVDYTAIDDEINGHRFQEWLQSLREIKVEVHLPKFKMEESYELHELLPDMGISSLFTNAAKLTKLSKDKDLRVSEVLHKAVIDVDETGTTAAAATTVGITPYSLPPMFIVNRPFFFFIYHEDTHALLYILRQLQLLRSNMKSRKMKPHAKRINPARRSIQTKGKWKSIELDPSIFAEEGLEGLVCFEELTNYRLVDSEKVAARAAKELQKKEKKAQKRKAQKRKAIDVVETEGGEVSVEAKDAGESPKKKIKKKKAKLIKDESAEVAAETGQEEKLSEPVKDSTVGSQDDSEPKQAKKKKKKQKKSKKISLSELNTEKQKVQESISENKPVQANKDPKTKPAKAPKPRIKNWTSSALSGCEDTNSDMSAWKDLFVPVPVLRALSSLGFSSPTPIQALALPSAIRDRMDILGAAETGSGKTLAFAIPMIHSILEWRENHDNPDPKVDNPKPNTVKSLYLPDEPENAAPEAEEEKDLEEGDLEEGDLEEGDLEEGDLEEGDLEEGDLEEGDLEEGDLEEGDLEEGDLEEGDLEECVDPGDSDVGEDMNDGTNGSDEDGANDIKLGCVQVGEKTPFDPTPQEETVNNEGQNRPLLGLVLTPTRELAVQVKHHIDAVAKFTNITSAIVVGGMSQHKQRRLLKRRPEIVVGTPGRLWDLIKERDPHLQNLRQLRCLVIDEADRMVERGHFAELESLLEMLHTTHFNPKRQAFVFSATLTLSYALPTRILQKKKRVDKRSKLEILMDKVGIKTKPKVIDLSRKEATVETLTETQIQCQKEDKDYYLYYFLLQHPGRTMVFANSIDCIKRLKSILTILDCTSFSLHANMQQKHRLKNLEKFADRESCVLLTTDVAARGLDIPDVQHVIHYQVPRTSETYVHRSGRTARAAKQGLCLLLTGPDDMLNFKKIFKTLGKDEELPLFPIETQCMQAIKERVDLAIKIESIEYHNCKEKKHDSWFRQAAEALEVDLDEDLLMGKSNDEQADIQQQKMVKEMKKHLKQLISQPVFKNVMKTKYPTQMGKLALEKISLAGTQSALTRVLIQKSKQKVKNQQKVKKGRSQRRNQKKEQQK</sequence>
<feature type="domain" description="DEAD-box RNA helicase Q" evidence="20">
    <location>
        <begin position="595"/>
        <end position="623"/>
    </location>
</feature>
<dbReference type="InterPro" id="IPR023796">
    <property type="entry name" value="Serpin_dom"/>
</dbReference>
<feature type="region of interest" description="Disordered" evidence="17">
    <location>
        <begin position="665"/>
        <end position="786"/>
    </location>
</feature>
<dbReference type="InterPro" id="IPR036186">
    <property type="entry name" value="Serpin_sf"/>
</dbReference>
<evidence type="ECO:0000256" key="16">
    <source>
        <dbReference type="SAM" id="Coils"/>
    </source>
</evidence>
<dbReference type="PROSITE" id="PS51195">
    <property type="entry name" value="Q_MOTIF"/>
    <property type="match status" value="1"/>
</dbReference>
<comment type="subunit">
    <text evidence="12">Interacts with FADD. Interacts with RIPK1; this interaction disrupts RLR signaling activation of IFN-dependent transcription factor IRF7. Interacts with NIP7. Interacts with EP300; this interaction prevents TP53 acetylation mediated by EP300.</text>
</comment>
<feature type="compositionally biased region" description="Basic and acidic residues" evidence="17">
    <location>
        <begin position="465"/>
        <end position="475"/>
    </location>
</feature>
<evidence type="ECO:0000256" key="7">
    <source>
        <dbReference type="ARBA" id="ARBA00022884"/>
    </source>
</evidence>
<dbReference type="GO" id="GO:0016787">
    <property type="term" value="F:hydrolase activity"/>
    <property type="evidence" value="ECO:0007669"/>
    <property type="project" value="UniProtKB-KW"/>
</dbReference>
<comment type="domain">
    <text evidence="15">The Q motif is unique to and characteristic of the DEAD box family of RNA helicases and controls ATP binding and hydrolysis.</text>
</comment>
<gene>
    <name evidence="21" type="ORF">KC01_LOCUS7324</name>
</gene>
<dbReference type="Pfam" id="PF00270">
    <property type="entry name" value="DEAD"/>
    <property type="match status" value="1"/>
</dbReference>
<keyword evidence="2" id="KW-0597">Phosphoprotein</keyword>
<evidence type="ECO:0000256" key="4">
    <source>
        <dbReference type="ARBA" id="ARBA00022801"/>
    </source>
</evidence>
<evidence type="ECO:0000256" key="6">
    <source>
        <dbReference type="ARBA" id="ARBA00022840"/>
    </source>
</evidence>
<name>A0AAV2JDW6_KNICA</name>
<dbReference type="EC" id="3.6.4.13" evidence="15"/>
<keyword evidence="16" id="KW-0175">Coiled coil</keyword>
<dbReference type="Proteomes" id="UP001497482">
    <property type="component" value="Chromosome 12"/>
</dbReference>
<dbReference type="InterPro" id="IPR014014">
    <property type="entry name" value="RNA_helicase_DEAD_Q_motif"/>
</dbReference>
<feature type="coiled-coil region" evidence="16">
    <location>
        <begin position="421"/>
        <end position="452"/>
    </location>
</feature>
<comment type="similarity">
    <text evidence="14">Belongs to the serpin family.</text>
</comment>
<dbReference type="PROSITE" id="PS00039">
    <property type="entry name" value="DEAD_ATP_HELICASE"/>
    <property type="match status" value="1"/>
</dbReference>
<dbReference type="SMART" id="SM00487">
    <property type="entry name" value="DEXDc"/>
    <property type="match status" value="1"/>
</dbReference>
<feature type="region of interest" description="Disordered" evidence="17">
    <location>
        <begin position="459"/>
        <end position="576"/>
    </location>
</feature>
<dbReference type="InterPro" id="IPR014001">
    <property type="entry name" value="Helicase_ATP-bd"/>
</dbReference>
<dbReference type="InterPro" id="IPR033835">
    <property type="entry name" value="PZI_serpin_dom"/>
</dbReference>
<comment type="function">
    <text evidence="15">RNA helicase.</text>
</comment>
<evidence type="ECO:0000256" key="1">
    <source>
        <dbReference type="ARBA" id="ARBA00004123"/>
    </source>
</evidence>
<evidence type="ECO:0000256" key="11">
    <source>
        <dbReference type="ARBA" id="ARBA00054398"/>
    </source>
</evidence>
<feature type="compositionally biased region" description="Basic residues" evidence="17">
    <location>
        <begin position="1267"/>
        <end position="1286"/>
    </location>
</feature>
<keyword evidence="4 15" id="KW-0378">Hydrolase</keyword>
<proteinExistence type="inferred from homology"/>
<keyword evidence="3 15" id="KW-0547">Nucleotide-binding</keyword>
<protein>
    <recommendedName>
        <fullName evidence="15">ATP-dependent RNA helicase</fullName>
        <ecNumber evidence="15">3.6.4.13</ecNumber>
    </recommendedName>
</protein>
<feature type="compositionally biased region" description="Acidic residues" evidence="17">
    <location>
        <begin position="687"/>
        <end position="784"/>
    </location>
</feature>
<evidence type="ECO:0000313" key="21">
    <source>
        <dbReference type="EMBL" id="CAL1575833.1"/>
    </source>
</evidence>